<dbReference type="EMBL" id="KZ451907">
    <property type="protein sequence ID" value="PKA63786.1"/>
    <property type="molecule type" value="Genomic_DNA"/>
</dbReference>
<sequence length="180" mass="20284">MLLRDGLAPNEVTFGALVDGLVKLGRTVDARRIFDLMRERGFRANEFVYSALIAGSFQSNDPEAAFILWETMIRDGVKPNEIVYKALVDGLCRLGRMAEAEDVLLKMTAEACTPNVRTHCALMWGHFLAGSSQRALATWTNMARREPNESEELFSSLLNRVNSLVSTIIFIHNWKSFRSE</sequence>
<dbReference type="Pfam" id="PF13041">
    <property type="entry name" value="PPR_2"/>
    <property type="match status" value="1"/>
</dbReference>
<name>A0A2I0B7L5_9ASPA</name>
<keyword evidence="4" id="KW-0808">Transferase</keyword>
<gene>
    <name evidence="4" type="ORF">AXF42_Ash017070</name>
</gene>
<evidence type="ECO:0000256" key="1">
    <source>
        <dbReference type="ARBA" id="ARBA00007626"/>
    </source>
</evidence>
<dbReference type="AlphaFoldDB" id="A0A2I0B7L5"/>
<evidence type="ECO:0000256" key="3">
    <source>
        <dbReference type="PROSITE-ProRule" id="PRU00708"/>
    </source>
</evidence>
<dbReference type="Pfam" id="PF12854">
    <property type="entry name" value="PPR_1"/>
    <property type="match status" value="1"/>
</dbReference>
<feature type="repeat" description="PPR" evidence="3">
    <location>
        <begin position="80"/>
        <end position="114"/>
    </location>
</feature>
<keyword evidence="5" id="KW-1185">Reference proteome</keyword>
<dbReference type="EC" id="2.1.1.204" evidence="4"/>
<keyword evidence="2" id="KW-0677">Repeat</keyword>
<protein>
    <submittedName>
        <fullName evidence="4">Pentatricopeptide repeat-containing protein</fullName>
        <ecNumber evidence="4">2.1.1.204</ecNumber>
    </submittedName>
</protein>
<organism evidence="4 5">
    <name type="scientific">Apostasia shenzhenica</name>
    <dbReference type="NCBI Taxonomy" id="1088818"/>
    <lineage>
        <taxon>Eukaryota</taxon>
        <taxon>Viridiplantae</taxon>
        <taxon>Streptophyta</taxon>
        <taxon>Embryophyta</taxon>
        <taxon>Tracheophyta</taxon>
        <taxon>Spermatophyta</taxon>
        <taxon>Magnoliopsida</taxon>
        <taxon>Liliopsida</taxon>
        <taxon>Asparagales</taxon>
        <taxon>Orchidaceae</taxon>
        <taxon>Apostasioideae</taxon>
        <taxon>Apostasia</taxon>
    </lineage>
</organism>
<keyword evidence="4" id="KW-0489">Methyltransferase</keyword>
<evidence type="ECO:0000256" key="2">
    <source>
        <dbReference type="ARBA" id="ARBA00022737"/>
    </source>
</evidence>
<dbReference type="GO" id="GO:0032259">
    <property type="term" value="P:methylation"/>
    <property type="evidence" value="ECO:0007669"/>
    <property type="project" value="UniProtKB-KW"/>
</dbReference>
<dbReference type="PANTHER" id="PTHR47447">
    <property type="entry name" value="OS03G0856100 PROTEIN"/>
    <property type="match status" value="1"/>
</dbReference>
<dbReference type="PROSITE" id="PS51375">
    <property type="entry name" value="PPR"/>
    <property type="match status" value="3"/>
</dbReference>
<dbReference type="InterPro" id="IPR002885">
    <property type="entry name" value="PPR_rpt"/>
</dbReference>
<dbReference type="InterPro" id="IPR011990">
    <property type="entry name" value="TPR-like_helical_dom_sf"/>
</dbReference>
<evidence type="ECO:0000313" key="5">
    <source>
        <dbReference type="Proteomes" id="UP000236161"/>
    </source>
</evidence>
<dbReference type="Gene3D" id="1.25.40.10">
    <property type="entry name" value="Tetratricopeptide repeat domain"/>
    <property type="match status" value="1"/>
</dbReference>
<accession>A0A2I0B7L5</accession>
<feature type="repeat" description="PPR" evidence="3">
    <location>
        <begin position="10"/>
        <end position="44"/>
    </location>
</feature>
<proteinExistence type="inferred from homology"/>
<dbReference type="NCBIfam" id="TIGR00756">
    <property type="entry name" value="PPR"/>
    <property type="match status" value="3"/>
</dbReference>
<reference evidence="4 5" key="1">
    <citation type="journal article" date="2017" name="Nature">
        <title>The Apostasia genome and the evolution of orchids.</title>
        <authorList>
            <person name="Zhang G.Q."/>
            <person name="Liu K.W."/>
            <person name="Li Z."/>
            <person name="Lohaus R."/>
            <person name="Hsiao Y.Y."/>
            <person name="Niu S.C."/>
            <person name="Wang J.Y."/>
            <person name="Lin Y.C."/>
            <person name="Xu Q."/>
            <person name="Chen L.J."/>
            <person name="Yoshida K."/>
            <person name="Fujiwara S."/>
            <person name="Wang Z.W."/>
            <person name="Zhang Y.Q."/>
            <person name="Mitsuda N."/>
            <person name="Wang M."/>
            <person name="Liu G.H."/>
            <person name="Pecoraro L."/>
            <person name="Huang H.X."/>
            <person name="Xiao X.J."/>
            <person name="Lin M."/>
            <person name="Wu X.Y."/>
            <person name="Wu W.L."/>
            <person name="Chen Y.Y."/>
            <person name="Chang S.B."/>
            <person name="Sakamoto S."/>
            <person name="Ohme-Takagi M."/>
            <person name="Yagi M."/>
            <person name="Zeng S.J."/>
            <person name="Shen C.Y."/>
            <person name="Yeh C.M."/>
            <person name="Luo Y.B."/>
            <person name="Tsai W.C."/>
            <person name="Van de Peer Y."/>
            <person name="Liu Z.J."/>
        </authorList>
    </citation>
    <scope>NUCLEOTIDE SEQUENCE [LARGE SCALE GENOMIC DNA]</scope>
    <source>
        <strain evidence="5">cv. Shenzhen</strain>
        <tissue evidence="4">Stem</tissue>
    </source>
</reference>
<dbReference type="PANTHER" id="PTHR47447:SF17">
    <property type="entry name" value="OS12G0638900 PROTEIN"/>
    <property type="match status" value="1"/>
</dbReference>
<dbReference type="OrthoDB" id="185373at2759"/>
<feature type="repeat" description="PPR" evidence="3">
    <location>
        <begin position="45"/>
        <end position="79"/>
    </location>
</feature>
<evidence type="ECO:0000313" key="4">
    <source>
        <dbReference type="EMBL" id="PKA63786.1"/>
    </source>
</evidence>
<comment type="similarity">
    <text evidence="1">Belongs to the PPR family. P subfamily.</text>
</comment>
<dbReference type="Proteomes" id="UP000236161">
    <property type="component" value="Unassembled WGS sequence"/>
</dbReference>
<dbReference type="GO" id="GO:0008168">
    <property type="term" value="F:methyltransferase activity"/>
    <property type="evidence" value="ECO:0007669"/>
    <property type="project" value="UniProtKB-KW"/>
</dbReference>